<comment type="caution">
    <text evidence="10">The sequence shown here is derived from an EMBL/GenBank/DDBJ whole genome shotgun (WGS) entry which is preliminary data.</text>
</comment>
<feature type="binding site" evidence="5">
    <location>
        <position position="90"/>
    </location>
    <ligand>
        <name>Mg(2+)</name>
        <dbReference type="ChEBI" id="CHEBI:18420"/>
        <label>1</label>
    </ligand>
</feature>
<feature type="site" description="Important for catalytic activity" evidence="6">
    <location>
        <position position="357"/>
    </location>
</feature>
<dbReference type="EMBL" id="JACGWM010000011">
    <property type="protein sequence ID" value="KAL0342412.1"/>
    <property type="molecule type" value="Genomic_DNA"/>
</dbReference>
<evidence type="ECO:0000259" key="9">
    <source>
        <dbReference type="Pfam" id="PF03372"/>
    </source>
</evidence>
<dbReference type="InterPro" id="IPR004808">
    <property type="entry name" value="AP_endonuc_1"/>
</dbReference>
<organism evidence="10">
    <name type="scientific">Sesamum calycinum</name>
    <dbReference type="NCBI Taxonomy" id="2727403"/>
    <lineage>
        <taxon>Eukaryota</taxon>
        <taxon>Viridiplantae</taxon>
        <taxon>Streptophyta</taxon>
        <taxon>Embryophyta</taxon>
        <taxon>Tracheophyta</taxon>
        <taxon>Spermatophyta</taxon>
        <taxon>Magnoliopsida</taxon>
        <taxon>eudicotyledons</taxon>
        <taxon>Gunneridae</taxon>
        <taxon>Pentapetalae</taxon>
        <taxon>asterids</taxon>
        <taxon>lamiids</taxon>
        <taxon>Lamiales</taxon>
        <taxon>Pedaliaceae</taxon>
        <taxon>Sesamum</taxon>
    </lineage>
</organism>
<evidence type="ECO:0000256" key="2">
    <source>
        <dbReference type="ARBA" id="ARBA00022723"/>
    </source>
</evidence>
<evidence type="ECO:0000313" key="10">
    <source>
        <dbReference type="EMBL" id="KAL0342412.1"/>
    </source>
</evidence>
<keyword evidence="10" id="KW-0456">Lyase</keyword>
<dbReference type="Pfam" id="PF03372">
    <property type="entry name" value="Exo_endo_phos"/>
    <property type="match status" value="1"/>
</dbReference>
<dbReference type="GO" id="GO:0005634">
    <property type="term" value="C:nucleus"/>
    <property type="evidence" value="ECO:0007669"/>
    <property type="project" value="TreeGrafter"/>
</dbReference>
<keyword evidence="2 5" id="KW-0479">Metal-binding</keyword>
<keyword evidence="3" id="KW-0378">Hydrolase</keyword>
<dbReference type="Gene3D" id="3.60.10.10">
    <property type="entry name" value="Endonuclease/exonuclease/phosphatase"/>
    <property type="match status" value="1"/>
</dbReference>
<reference evidence="10" key="2">
    <citation type="journal article" date="2024" name="Plant">
        <title>Genomic evolution and insights into agronomic trait innovations of Sesamum species.</title>
        <authorList>
            <person name="Miao H."/>
            <person name="Wang L."/>
            <person name="Qu L."/>
            <person name="Liu H."/>
            <person name="Sun Y."/>
            <person name="Le M."/>
            <person name="Wang Q."/>
            <person name="Wei S."/>
            <person name="Zheng Y."/>
            <person name="Lin W."/>
            <person name="Duan Y."/>
            <person name="Cao H."/>
            <person name="Xiong S."/>
            <person name="Wang X."/>
            <person name="Wei L."/>
            <person name="Li C."/>
            <person name="Ma Q."/>
            <person name="Ju M."/>
            <person name="Zhao R."/>
            <person name="Li G."/>
            <person name="Mu C."/>
            <person name="Tian Q."/>
            <person name="Mei H."/>
            <person name="Zhang T."/>
            <person name="Gao T."/>
            <person name="Zhang H."/>
        </authorList>
    </citation>
    <scope>NUCLEOTIDE SEQUENCE</scope>
    <source>
        <strain evidence="10">KEN8</strain>
    </source>
</reference>
<evidence type="ECO:0000256" key="7">
    <source>
        <dbReference type="RuleBase" id="RU362131"/>
    </source>
</evidence>
<reference evidence="10" key="1">
    <citation type="submission" date="2020-06" db="EMBL/GenBank/DDBJ databases">
        <authorList>
            <person name="Li T."/>
            <person name="Hu X."/>
            <person name="Zhang T."/>
            <person name="Song X."/>
            <person name="Zhang H."/>
            <person name="Dai N."/>
            <person name="Sheng W."/>
            <person name="Hou X."/>
            <person name="Wei L."/>
        </authorList>
    </citation>
    <scope>NUCLEOTIDE SEQUENCE</scope>
    <source>
        <strain evidence="10">KEN8</strain>
        <tissue evidence="10">Leaf</tissue>
    </source>
</reference>
<keyword evidence="7" id="KW-0234">DNA repair</keyword>
<feature type="compositionally biased region" description="Basic and acidic residues" evidence="8">
    <location>
        <begin position="1"/>
        <end position="14"/>
    </location>
</feature>
<dbReference type="GO" id="GO:0046872">
    <property type="term" value="F:metal ion binding"/>
    <property type="evidence" value="ECO:0007669"/>
    <property type="project" value="UniProtKB-KW"/>
</dbReference>
<feature type="domain" description="Endonuclease/exonuclease/phosphatase" evidence="9">
    <location>
        <begin position="56"/>
        <end position="165"/>
    </location>
</feature>
<keyword evidence="7" id="KW-0227">DNA damage</keyword>
<dbReference type="PROSITE" id="PS51435">
    <property type="entry name" value="AP_NUCLEASE_F1_4"/>
    <property type="match status" value="1"/>
</dbReference>
<feature type="region of interest" description="Disordered" evidence="8">
    <location>
        <begin position="96"/>
        <end position="119"/>
    </location>
</feature>
<dbReference type="GO" id="GO:0008081">
    <property type="term" value="F:phosphoric diester hydrolase activity"/>
    <property type="evidence" value="ECO:0007669"/>
    <property type="project" value="TreeGrafter"/>
</dbReference>
<sequence>MKRFFKPVERDGSFKKPTLSSSSSPVKDSEKPTENASDAGNEENVDNAKKEPSKFLTWNANSFLLRIKNNWAEFSKFVESLDPDVIAIQEVRMPAAGSKGASKNPRELKDDTSSSREEKQVVMRALSNAPFKNYNVWWSLSDSKYAGTALLIKNCFQPKKVSFSLDQTVCGNFKKGLSSSVYVLGVSCASPILAGRVVNSSTVFLLGSRHEPDGRVIFAEFESFRLLNTYVPNNGWKDEETAFQRRRKWDKRMLELCSKLLTSPLSGVEILIHQDLDVSHPEFFSAAKLNGYVPPNKEDCGQPGFTVSERKRFDSILKEGKLVDAYRYLHKDKDMERGFSWSGHPVGKYRGKRMRIDYFIVSEKLKERIVACEMHGRGIELEGFYGSDHCPVSLELSYASPISSGS</sequence>
<feature type="site" description="Interaction with DNA substrate" evidence="6">
    <location>
        <position position="389"/>
    </location>
</feature>
<evidence type="ECO:0000256" key="8">
    <source>
        <dbReference type="SAM" id="MobiDB-lite"/>
    </source>
</evidence>
<evidence type="ECO:0000256" key="5">
    <source>
        <dbReference type="PIRSR" id="PIRSR604808-2"/>
    </source>
</evidence>
<name>A0AAW2NFY7_9LAMI</name>
<feature type="binding site" evidence="5">
    <location>
        <position position="61"/>
    </location>
    <ligand>
        <name>Mg(2+)</name>
        <dbReference type="ChEBI" id="CHEBI:18420"/>
        <label>1</label>
    </ligand>
</feature>
<feature type="compositionally biased region" description="Basic and acidic residues" evidence="8">
    <location>
        <begin position="104"/>
        <end position="119"/>
    </location>
</feature>
<dbReference type="GO" id="GO:0006284">
    <property type="term" value="P:base-excision repair"/>
    <property type="evidence" value="ECO:0007669"/>
    <property type="project" value="TreeGrafter"/>
</dbReference>
<feature type="binding site" evidence="5">
    <location>
        <position position="388"/>
    </location>
    <ligand>
        <name>Mg(2+)</name>
        <dbReference type="ChEBI" id="CHEBI:18420"/>
        <label>1</label>
    </ligand>
</feature>
<proteinExistence type="inferred from homology"/>
<accession>A0AAW2NFY7</accession>
<feature type="compositionally biased region" description="Low complexity" evidence="8">
    <location>
        <begin position="15"/>
        <end position="26"/>
    </location>
</feature>
<dbReference type="InterPro" id="IPR036691">
    <property type="entry name" value="Endo/exonu/phosph_ase_sf"/>
</dbReference>
<feature type="region of interest" description="Disordered" evidence="8">
    <location>
        <begin position="1"/>
        <end position="50"/>
    </location>
</feature>
<dbReference type="SUPFAM" id="SSF56219">
    <property type="entry name" value="DNase I-like"/>
    <property type="match status" value="1"/>
</dbReference>
<feature type="binding site" evidence="5">
    <location>
        <position position="389"/>
    </location>
    <ligand>
        <name>Mg(2+)</name>
        <dbReference type="ChEBI" id="CHEBI:18420"/>
        <label>1</label>
    </ligand>
</feature>
<comment type="similarity">
    <text evidence="1 7">Belongs to the DNA repair enzymes AP/ExoA family.</text>
</comment>
<evidence type="ECO:0000256" key="3">
    <source>
        <dbReference type="ARBA" id="ARBA00022801"/>
    </source>
</evidence>
<keyword evidence="4 5" id="KW-0460">Magnesium</keyword>
<dbReference type="AlphaFoldDB" id="A0AAW2NFY7"/>
<gene>
    <name evidence="10" type="ORF">Scaly_1903800</name>
</gene>
<protein>
    <recommendedName>
        <fullName evidence="7">DNA-(apurinic or apyrimidinic site) endonuclease</fullName>
        <ecNumber evidence="7">3.1.-.-</ecNumber>
    </recommendedName>
</protein>
<dbReference type="GO" id="GO:0016829">
    <property type="term" value="F:lyase activity"/>
    <property type="evidence" value="ECO:0007669"/>
    <property type="project" value="UniProtKB-KW"/>
</dbReference>
<evidence type="ECO:0000256" key="4">
    <source>
        <dbReference type="ARBA" id="ARBA00022842"/>
    </source>
</evidence>
<dbReference type="InterPro" id="IPR005135">
    <property type="entry name" value="Endo/exonuclease/phosphatase"/>
</dbReference>
<evidence type="ECO:0000256" key="6">
    <source>
        <dbReference type="PIRSR" id="PIRSR604808-3"/>
    </source>
</evidence>
<dbReference type="GO" id="GO:0008311">
    <property type="term" value="F:double-stranded DNA 3'-5' DNA exonuclease activity"/>
    <property type="evidence" value="ECO:0007669"/>
    <property type="project" value="TreeGrafter"/>
</dbReference>
<comment type="cofactor">
    <cofactor evidence="5 7">
        <name>Mg(2+)</name>
        <dbReference type="ChEBI" id="CHEBI:18420"/>
    </cofactor>
    <cofactor evidence="5 7">
        <name>Mn(2+)</name>
        <dbReference type="ChEBI" id="CHEBI:29035"/>
    </cofactor>
    <text evidence="5 7">Probably binds two magnesium or manganese ions per subunit.</text>
</comment>
<dbReference type="PANTHER" id="PTHR22748">
    <property type="entry name" value="AP ENDONUCLEASE"/>
    <property type="match status" value="1"/>
</dbReference>
<evidence type="ECO:0000256" key="1">
    <source>
        <dbReference type="ARBA" id="ARBA00007092"/>
    </source>
</evidence>
<dbReference type="GO" id="GO:0003906">
    <property type="term" value="F:DNA-(apurinic or apyrimidinic site) endonuclease activity"/>
    <property type="evidence" value="ECO:0007669"/>
    <property type="project" value="TreeGrafter"/>
</dbReference>
<dbReference type="NCBIfam" id="TIGR00633">
    <property type="entry name" value="xth"/>
    <property type="match status" value="1"/>
</dbReference>
<dbReference type="EC" id="3.1.-.-" evidence="7"/>
<keyword evidence="5" id="KW-0464">Manganese</keyword>
<dbReference type="PANTHER" id="PTHR22748:SF10">
    <property type="entry name" value="DNA-(APURINIC OR APYRIMIDINIC SITE) ENDONUCLEASE"/>
    <property type="match status" value="1"/>
</dbReference>